<dbReference type="Proteomes" id="UP000264002">
    <property type="component" value="Unassembled WGS sequence"/>
</dbReference>
<dbReference type="Pfam" id="PF12643">
    <property type="entry name" value="MazG-like"/>
    <property type="match status" value="1"/>
</dbReference>
<keyword evidence="1" id="KW-0378">Hydrolase</keyword>
<keyword evidence="2" id="KW-1185">Reference proteome</keyword>
<dbReference type="CDD" id="cd11537">
    <property type="entry name" value="NTP-PPase_RS21-C6_like"/>
    <property type="match status" value="1"/>
</dbReference>
<reference evidence="2" key="1">
    <citation type="submission" date="2018-08" db="EMBL/GenBank/DDBJ databases">
        <authorList>
            <person name="Grouzdev D.S."/>
            <person name="Krutkina M.S."/>
        </authorList>
    </citation>
    <scope>NUCLEOTIDE SEQUENCE [LARGE SCALE GENOMIC DNA]</scope>
    <source>
        <strain evidence="2">4-11</strain>
    </source>
</reference>
<dbReference type="InterPro" id="IPR052555">
    <property type="entry name" value="dCTP_Pyrophosphatase"/>
</dbReference>
<comment type="caution">
    <text evidence="1">The sequence shown here is derived from an EMBL/GenBank/DDBJ whole genome shotgun (WGS) entry which is preliminary data.</text>
</comment>
<dbReference type="PANTHER" id="PTHR46523:SF1">
    <property type="entry name" value="DCTP PYROPHOSPHATASE 1"/>
    <property type="match status" value="1"/>
</dbReference>
<gene>
    <name evidence="1" type="ORF">DYP60_04205</name>
</gene>
<protein>
    <submittedName>
        <fullName evidence="1">Nucleotide pyrophosphohydrolase</fullName>
    </submittedName>
</protein>
<dbReference type="Gene3D" id="1.10.287.1080">
    <property type="entry name" value="MazG-like"/>
    <property type="match status" value="1"/>
</dbReference>
<accession>A0A372MIV8</accession>
<dbReference type="AlphaFoldDB" id="A0A372MIV8"/>
<evidence type="ECO:0000313" key="1">
    <source>
        <dbReference type="EMBL" id="RFU95722.1"/>
    </source>
</evidence>
<sequence>MAEKLGLEEEAYQRIIGAPSSEFLEQLCTTFGVSRTYLEEGSGHLFTERPLPIANILAFRDARNWKQFHTPKDLAISLCLESSELLECFQWSGEDVHVGEKQKQMEEELADILIYSVLFADSIGVDIPTIIEKKLRKNAEKYDVKKAYGSAKKYTEL</sequence>
<proteinExistence type="predicted"/>
<evidence type="ECO:0000313" key="2">
    <source>
        <dbReference type="Proteomes" id="UP000264002"/>
    </source>
</evidence>
<organism evidence="1 2">
    <name type="scientific">Sphaerochaeta halotolerans</name>
    <dbReference type="NCBI Taxonomy" id="2293840"/>
    <lineage>
        <taxon>Bacteria</taxon>
        <taxon>Pseudomonadati</taxon>
        <taxon>Spirochaetota</taxon>
        <taxon>Spirochaetia</taxon>
        <taxon>Spirochaetales</taxon>
        <taxon>Sphaerochaetaceae</taxon>
        <taxon>Sphaerochaeta</taxon>
    </lineage>
</organism>
<dbReference type="GO" id="GO:0047429">
    <property type="term" value="F:nucleoside triphosphate diphosphatase activity"/>
    <property type="evidence" value="ECO:0007669"/>
    <property type="project" value="InterPro"/>
</dbReference>
<dbReference type="PANTHER" id="PTHR46523">
    <property type="entry name" value="DCTP PYROPHOSPHATASE 1"/>
    <property type="match status" value="1"/>
</dbReference>
<dbReference type="GO" id="GO:0009143">
    <property type="term" value="P:nucleoside triphosphate catabolic process"/>
    <property type="evidence" value="ECO:0007669"/>
    <property type="project" value="InterPro"/>
</dbReference>
<reference evidence="1 2" key="2">
    <citation type="submission" date="2018-09" db="EMBL/GenBank/DDBJ databases">
        <title>Genome of Sphaerochaeta halotolerans strain 4-11.</title>
        <authorList>
            <person name="Nazina T.N."/>
            <person name="Sokolova D.S."/>
        </authorList>
    </citation>
    <scope>NUCLEOTIDE SEQUENCE [LARGE SCALE GENOMIC DNA]</scope>
    <source>
        <strain evidence="1 2">4-11</strain>
    </source>
</reference>
<dbReference type="SUPFAM" id="SSF101386">
    <property type="entry name" value="all-alpha NTP pyrophosphatases"/>
    <property type="match status" value="1"/>
</dbReference>
<dbReference type="EMBL" id="QUWK01000003">
    <property type="protein sequence ID" value="RFU95722.1"/>
    <property type="molecule type" value="Genomic_DNA"/>
</dbReference>
<dbReference type="InterPro" id="IPR025984">
    <property type="entry name" value="DCTPP"/>
</dbReference>
<name>A0A372MIV8_9SPIR</name>